<comment type="pathway">
    <text evidence="2">Lipid metabolism; sphingolipid metabolism.</text>
</comment>
<organism evidence="14 15">
    <name type="scientific">Romanomermis culicivorax</name>
    <name type="common">Nematode worm</name>
    <dbReference type="NCBI Taxonomy" id="13658"/>
    <lineage>
        <taxon>Eukaryota</taxon>
        <taxon>Metazoa</taxon>
        <taxon>Ecdysozoa</taxon>
        <taxon>Nematoda</taxon>
        <taxon>Enoplea</taxon>
        <taxon>Dorylaimia</taxon>
        <taxon>Mermithida</taxon>
        <taxon>Mermithoidea</taxon>
        <taxon>Mermithidae</taxon>
        <taxon>Romanomermis</taxon>
    </lineage>
</organism>
<evidence type="ECO:0000256" key="5">
    <source>
        <dbReference type="ARBA" id="ARBA00012658"/>
    </source>
</evidence>
<comment type="catalytic activity">
    <reaction evidence="11">
        <text>an N-acyl-1-beta-D-glucosyl-15-methylhexadecasphing-4-enine + H2O = an N-acyl-15-methylhexadecasphing-4-enine + D-glucose</text>
        <dbReference type="Rhea" id="RHEA:34755"/>
        <dbReference type="ChEBI" id="CHEBI:4167"/>
        <dbReference type="ChEBI" id="CHEBI:15377"/>
        <dbReference type="ChEBI" id="CHEBI:70815"/>
        <dbReference type="ChEBI" id="CHEBI:70846"/>
    </reaction>
    <physiologicalReaction direction="left-to-right" evidence="11">
        <dbReference type="Rhea" id="RHEA:34756"/>
    </physiologicalReaction>
</comment>
<dbReference type="GO" id="GO:0006066">
    <property type="term" value="P:alcohol metabolic process"/>
    <property type="evidence" value="ECO:0007669"/>
    <property type="project" value="UniProtKB-ARBA"/>
</dbReference>
<dbReference type="GO" id="GO:0005774">
    <property type="term" value="C:vacuolar membrane"/>
    <property type="evidence" value="ECO:0007669"/>
    <property type="project" value="UniProtKB-ARBA"/>
</dbReference>
<dbReference type="GO" id="GO:0010605">
    <property type="term" value="P:negative regulation of macromolecule metabolic process"/>
    <property type="evidence" value="ECO:0007669"/>
    <property type="project" value="UniProtKB-ARBA"/>
</dbReference>
<dbReference type="AlphaFoldDB" id="A0A915HYL0"/>
<evidence type="ECO:0000256" key="1">
    <source>
        <dbReference type="ARBA" id="ARBA00001013"/>
    </source>
</evidence>
<dbReference type="FunFam" id="3.20.20.80:FF:000030">
    <property type="entry name" value="Lysosomal acid glucosylceramidase"/>
    <property type="match status" value="1"/>
</dbReference>
<comment type="similarity">
    <text evidence="4 12">Belongs to the glycosyl hydrolase 30 family.</text>
</comment>
<dbReference type="PANTHER" id="PTHR11069">
    <property type="entry name" value="GLUCOSYLCERAMIDASE"/>
    <property type="match status" value="1"/>
</dbReference>
<protein>
    <recommendedName>
        <fullName evidence="5 12">Glucosylceramidase</fullName>
        <ecNumber evidence="5 12">3.2.1.45</ecNumber>
    </recommendedName>
</protein>
<dbReference type="Proteomes" id="UP000887565">
    <property type="component" value="Unplaced"/>
</dbReference>
<dbReference type="GO" id="GO:0007040">
    <property type="term" value="P:lysosome organization"/>
    <property type="evidence" value="ECO:0007669"/>
    <property type="project" value="UniProtKB-ARBA"/>
</dbReference>
<dbReference type="InterPro" id="IPR033453">
    <property type="entry name" value="Glyco_hydro_30_TIM-barrel"/>
</dbReference>
<dbReference type="InterPro" id="IPR001139">
    <property type="entry name" value="Glyco_hydro_30"/>
</dbReference>
<evidence type="ECO:0000256" key="3">
    <source>
        <dbReference type="ARBA" id="ARBA00004991"/>
    </source>
</evidence>
<keyword evidence="8 12" id="KW-0746">Sphingolipid metabolism</keyword>
<evidence type="ECO:0000256" key="4">
    <source>
        <dbReference type="ARBA" id="ARBA00005382"/>
    </source>
</evidence>
<dbReference type="GO" id="GO:0032006">
    <property type="term" value="P:regulation of TOR signaling"/>
    <property type="evidence" value="ECO:0007669"/>
    <property type="project" value="UniProtKB-ARBA"/>
</dbReference>
<evidence type="ECO:0000256" key="12">
    <source>
        <dbReference type="RuleBase" id="RU361188"/>
    </source>
</evidence>
<evidence type="ECO:0000256" key="11">
    <source>
        <dbReference type="ARBA" id="ARBA00051345"/>
    </source>
</evidence>
<dbReference type="GO" id="GO:0005102">
    <property type="term" value="F:signaling receptor binding"/>
    <property type="evidence" value="ECO:0007669"/>
    <property type="project" value="UniProtKB-ARBA"/>
</dbReference>
<keyword evidence="12" id="KW-0326">Glycosidase</keyword>
<evidence type="ECO:0000259" key="13">
    <source>
        <dbReference type="Pfam" id="PF02055"/>
    </source>
</evidence>
<dbReference type="PRINTS" id="PR00843">
    <property type="entry name" value="GLHYDRLASE30"/>
</dbReference>
<evidence type="ECO:0000256" key="6">
    <source>
        <dbReference type="ARBA" id="ARBA00022729"/>
    </source>
</evidence>
<keyword evidence="6" id="KW-0732">Signal</keyword>
<dbReference type="GO" id="GO:0042391">
    <property type="term" value="P:regulation of membrane potential"/>
    <property type="evidence" value="ECO:0007669"/>
    <property type="project" value="UniProtKB-ARBA"/>
</dbReference>
<reference evidence="15" key="1">
    <citation type="submission" date="2022-11" db="UniProtKB">
        <authorList>
            <consortium name="WormBaseParasite"/>
        </authorList>
    </citation>
    <scope>IDENTIFICATION</scope>
</reference>
<dbReference type="GO" id="GO:0030163">
    <property type="term" value="P:protein catabolic process"/>
    <property type="evidence" value="ECO:0007669"/>
    <property type="project" value="UniProtKB-ARBA"/>
</dbReference>
<name>A0A915HYL0_ROMCU</name>
<dbReference type="InterPro" id="IPR017853">
    <property type="entry name" value="GH"/>
</dbReference>
<dbReference type="GO" id="GO:0006914">
    <property type="term" value="P:autophagy"/>
    <property type="evidence" value="ECO:0007669"/>
    <property type="project" value="UniProtKB-ARBA"/>
</dbReference>
<comment type="catalytic activity">
    <reaction evidence="10">
        <text>a beta-D-glucosylceramide + H2O = an N-acyl-sphingoid base + D-glucose</text>
        <dbReference type="Rhea" id="RHEA:81447"/>
        <dbReference type="ChEBI" id="CHEBI:4167"/>
        <dbReference type="ChEBI" id="CHEBI:15377"/>
        <dbReference type="ChEBI" id="CHEBI:83264"/>
        <dbReference type="ChEBI" id="CHEBI:83273"/>
    </reaction>
    <physiologicalReaction direction="left-to-right" evidence="10">
        <dbReference type="Rhea" id="RHEA:81448"/>
    </physiologicalReaction>
</comment>
<keyword evidence="14" id="KW-1185">Reference proteome</keyword>
<evidence type="ECO:0000256" key="8">
    <source>
        <dbReference type="ARBA" id="ARBA00022919"/>
    </source>
</evidence>
<dbReference type="GO" id="GO:0004348">
    <property type="term" value="F:glucosylceramidase activity"/>
    <property type="evidence" value="ECO:0007669"/>
    <property type="project" value="UniProtKB-EC"/>
</dbReference>
<evidence type="ECO:0000256" key="9">
    <source>
        <dbReference type="ARBA" id="ARBA00023098"/>
    </source>
</evidence>
<evidence type="ECO:0000256" key="2">
    <source>
        <dbReference type="ARBA" id="ARBA00004760"/>
    </source>
</evidence>
<dbReference type="GO" id="GO:0016241">
    <property type="term" value="P:regulation of macroautophagy"/>
    <property type="evidence" value="ECO:0007669"/>
    <property type="project" value="UniProtKB-ARBA"/>
</dbReference>
<keyword evidence="7 12" id="KW-0378">Hydrolase</keyword>
<sequence length="465" mass="52702">MSIKLPLKRMLLLCLFAIFLTKIFISGAIHYDCLSKNYGHGSQVCVCNSQICDKVKPLEPIPDQGAVVFTSTKDGQRLVRTESFWTAPSVWDHEDRFSTFSHYWERNVENWEVDFATNFQTIDGFGGAFTDAAGINIASLPESAQDHLLNSYFSPQGGIAYNMGRVPIASCDFSTSNYSYDDVVDDMELKHFALAKEDVKFKIPFLKKAIILSNGSLRLFGSAWSSPFWMKNNHVMQHGGTLLGKPGGPYYKAYANYLIRFLDEYEKRGIKFWSLTVVNEPSAGFDPSYAFQSLGFTAKTQRDFIKLDLGPALEKSGRRNFKLMIMDDNKMMTLEWTAVIMADPQAAKYVSHVAVHWYTNRLTPLEIVDLTRDLFPNVSFIGTEACSGWIDNRVVLGSWERAEDYAKDILKNLNHWYTGWVDWNMALDLTGGPNWVSNFVDSPIIVNASGGEFYKQPMFYALGHF</sequence>
<dbReference type="GO" id="GO:0005764">
    <property type="term" value="C:lysosome"/>
    <property type="evidence" value="ECO:0007669"/>
    <property type="project" value="UniProtKB-ARBA"/>
</dbReference>
<dbReference type="PANTHER" id="PTHR11069:SF23">
    <property type="entry name" value="LYSOSOMAL ACID GLUCOSYLCERAMIDASE"/>
    <property type="match status" value="1"/>
</dbReference>
<dbReference type="GO" id="GO:0008202">
    <property type="term" value="P:steroid metabolic process"/>
    <property type="evidence" value="ECO:0007669"/>
    <property type="project" value="UniProtKB-ARBA"/>
</dbReference>
<feature type="domain" description="Glycosyl hydrolase family 30 TIM-barrel" evidence="13">
    <location>
        <begin position="122"/>
        <end position="465"/>
    </location>
</feature>
<evidence type="ECO:0000256" key="10">
    <source>
        <dbReference type="ARBA" id="ARBA00050474"/>
    </source>
</evidence>
<dbReference type="SUPFAM" id="SSF51445">
    <property type="entry name" value="(Trans)glycosidases"/>
    <property type="match status" value="1"/>
</dbReference>
<evidence type="ECO:0000313" key="15">
    <source>
        <dbReference type="WBParaSite" id="nRc.2.0.1.t06518-RA"/>
    </source>
</evidence>
<keyword evidence="9 12" id="KW-0443">Lipid metabolism</keyword>
<evidence type="ECO:0000313" key="14">
    <source>
        <dbReference type="Proteomes" id="UP000887565"/>
    </source>
</evidence>
<dbReference type="Gene3D" id="3.20.20.80">
    <property type="entry name" value="Glycosidases"/>
    <property type="match status" value="1"/>
</dbReference>
<accession>A0A915HYL0</accession>
<proteinExistence type="inferred from homology"/>
<evidence type="ECO:0000256" key="7">
    <source>
        <dbReference type="ARBA" id="ARBA00022801"/>
    </source>
</evidence>
<comment type="pathway">
    <text evidence="3">Sphingolipid metabolism.</text>
</comment>
<dbReference type="GO" id="GO:0016758">
    <property type="term" value="F:hexosyltransferase activity"/>
    <property type="evidence" value="ECO:0007669"/>
    <property type="project" value="UniProtKB-ARBA"/>
</dbReference>
<dbReference type="OMA" id="PIMGDWF"/>
<dbReference type="GO" id="GO:0006680">
    <property type="term" value="P:glucosylceramide catabolic process"/>
    <property type="evidence" value="ECO:0007669"/>
    <property type="project" value="TreeGrafter"/>
</dbReference>
<dbReference type="WBParaSite" id="nRc.2.0.1.t06518-RA">
    <property type="protein sequence ID" value="nRc.2.0.1.t06518-RA"/>
    <property type="gene ID" value="nRc.2.0.1.g06518"/>
</dbReference>
<dbReference type="EC" id="3.2.1.45" evidence="5 12"/>
<dbReference type="GO" id="GO:0051246">
    <property type="term" value="P:regulation of protein metabolic process"/>
    <property type="evidence" value="ECO:0007669"/>
    <property type="project" value="UniProtKB-ARBA"/>
</dbReference>
<dbReference type="Pfam" id="PF02055">
    <property type="entry name" value="Glyco_hydro_30"/>
    <property type="match status" value="1"/>
</dbReference>
<comment type="catalytic activity">
    <reaction evidence="1">
        <text>a beta-D-glucosyl-(1&lt;-&gt;1')-N-acylsphing-4-enine + H2O = an N-acylsphing-4-enine + D-glucose</text>
        <dbReference type="Rhea" id="RHEA:13269"/>
        <dbReference type="ChEBI" id="CHEBI:4167"/>
        <dbReference type="ChEBI" id="CHEBI:15377"/>
        <dbReference type="ChEBI" id="CHEBI:22801"/>
        <dbReference type="ChEBI" id="CHEBI:52639"/>
        <dbReference type="EC" id="3.2.1.45"/>
    </reaction>
    <physiologicalReaction direction="left-to-right" evidence="1">
        <dbReference type="Rhea" id="RHEA:13270"/>
    </physiologicalReaction>
</comment>